<reference evidence="2 3" key="1">
    <citation type="submission" date="2024-05" db="EMBL/GenBank/DDBJ databases">
        <title>Genetic variation in Jamaican populations of the coffee berry borer (Hypothenemus hampei).</title>
        <authorList>
            <person name="Errbii M."/>
            <person name="Myrie A."/>
        </authorList>
    </citation>
    <scope>NUCLEOTIDE SEQUENCE [LARGE SCALE GENOMIC DNA]</scope>
    <source>
        <strain evidence="2">JA-Hopewell-2020-01-JO</strain>
        <tissue evidence="2">Whole body</tissue>
    </source>
</reference>
<dbReference type="Pfam" id="PF21789">
    <property type="entry name" value="TNP-like_RNaseH_C"/>
    <property type="match status" value="1"/>
</dbReference>
<evidence type="ECO:0000259" key="1">
    <source>
        <dbReference type="Pfam" id="PF21789"/>
    </source>
</evidence>
<dbReference type="EMBL" id="JBDJPC010000001">
    <property type="protein sequence ID" value="KAL1516310.1"/>
    <property type="molecule type" value="Genomic_DNA"/>
</dbReference>
<keyword evidence="3" id="KW-1185">Reference proteome</keyword>
<feature type="domain" description="Transposable element P transposase-like RNase H C-terminal" evidence="1">
    <location>
        <begin position="11"/>
        <end position="28"/>
    </location>
</feature>
<dbReference type="InterPro" id="IPR048367">
    <property type="entry name" value="TNP-like_RNaseH_C"/>
</dbReference>
<organism evidence="2 3">
    <name type="scientific">Hypothenemus hampei</name>
    <name type="common">Coffee berry borer</name>
    <dbReference type="NCBI Taxonomy" id="57062"/>
    <lineage>
        <taxon>Eukaryota</taxon>
        <taxon>Metazoa</taxon>
        <taxon>Ecdysozoa</taxon>
        <taxon>Arthropoda</taxon>
        <taxon>Hexapoda</taxon>
        <taxon>Insecta</taxon>
        <taxon>Pterygota</taxon>
        <taxon>Neoptera</taxon>
        <taxon>Endopterygota</taxon>
        <taxon>Coleoptera</taxon>
        <taxon>Polyphaga</taxon>
        <taxon>Cucujiformia</taxon>
        <taxon>Curculionidae</taxon>
        <taxon>Scolytinae</taxon>
        <taxon>Hypothenemus</taxon>
    </lineage>
</organism>
<dbReference type="Proteomes" id="UP001566132">
    <property type="component" value="Unassembled WGS sequence"/>
</dbReference>
<dbReference type="AlphaFoldDB" id="A0ABD1FAN2"/>
<dbReference type="PANTHER" id="PTHR47577">
    <property type="entry name" value="THAP DOMAIN-CONTAINING PROTEIN 6"/>
    <property type="match status" value="1"/>
</dbReference>
<dbReference type="PANTHER" id="PTHR47577:SF2">
    <property type="entry name" value="THAP DOMAIN CONTAINING 9"/>
    <property type="match status" value="1"/>
</dbReference>
<protein>
    <recommendedName>
        <fullName evidence="1">Transposable element P transposase-like RNase H C-terminal domain-containing protein</fullName>
    </recommendedName>
</protein>
<evidence type="ECO:0000313" key="2">
    <source>
        <dbReference type="EMBL" id="KAL1516310.1"/>
    </source>
</evidence>
<sequence>MLDSTGISHRRRGYNNNPTAKQFKSAFKKVIIHSEIKESDTASNVFENLKQHINDQSFHSNHINNLLKLIIQMYAKIRLTHHIKKQNDKFSTRHKYIKLILFQGQ</sequence>
<evidence type="ECO:0000313" key="3">
    <source>
        <dbReference type="Proteomes" id="UP001566132"/>
    </source>
</evidence>
<proteinExistence type="predicted"/>
<comment type="caution">
    <text evidence="2">The sequence shown here is derived from an EMBL/GenBank/DDBJ whole genome shotgun (WGS) entry which is preliminary data.</text>
</comment>
<name>A0ABD1FAN2_HYPHA</name>
<gene>
    <name evidence="2" type="ORF">ABEB36_000229</name>
</gene>
<accession>A0ABD1FAN2</accession>